<dbReference type="PANTHER" id="PTHR21600:SF44">
    <property type="entry name" value="RIBOSOMAL LARGE SUBUNIT PSEUDOURIDINE SYNTHASE D"/>
    <property type="match status" value="1"/>
</dbReference>
<dbReference type="GO" id="GO:0000455">
    <property type="term" value="P:enzyme-directed rRNA pseudouridine synthesis"/>
    <property type="evidence" value="ECO:0007669"/>
    <property type="project" value="TreeGrafter"/>
</dbReference>
<name>A0A377J5U1_9HELI</name>
<protein>
    <recommendedName>
        <fullName evidence="4">RNA pseudouridylate synthase</fullName>
    </recommendedName>
    <alternativeName>
        <fullName evidence="5">RNA-uridine isomerase</fullName>
    </alternativeName>
</protein>
<evidence type="ECO:0000256" key="3">
    <source>
        <dbReference type="ARBA" id="ARBA00023235"/>
    </source>
</evidence>
<evidence type="ECO:0000313" key="7">
    <source>
        <dbReference type="EMBL" id="STO97689.1"/>
    </source>
</evidence>
<gene>
    <name evidence="7" type="primary">rluA_2</name>
    <name evidence="7" type="ORF">NCTC12410_01524</name>
</gene>
<comment type="similarity">
    <text evidence="2">Belongs to the pseudouridine synthase RluA family.</text>
</comment>
<dbReference type="RefSeq" id="WP_115011910.1">
    <property type="nucleotide sequence ID" value="NZ_UGHV01000001.1"/>
</dbReference>
<dbReference type="GO" id="GO:0140098">
    <property type="term" value="F:catalytic activity, acting on RNA"/>
    <property type="evidence" value="ECO:0007669"/>
    <property type="project" value="UniProtKB-ARBA"/>
</dbReference>
<dbReference type="PANTHER" id="PTHR21600">
    <property type="entry name" value="MITOCHONDRIAL RNA PSEUDOURIDINE SYNTHASE"/>
    <property type="match status" value="1"/>
</dbReference>
<dbReference type="InterPro" id="IPR006145">
    <property type="entry name" value="PsdUridine_synth_RsuA/RluA"/>
</dbReference>
<dbReference type="Proteomes" id="UP000254841">
    <property type="component" value="Unassembled WGS sequence"/>
</dbReference>
<dbReference type="Pfam" id="PF00849">
    <property type="entry name" value="PseudoU_synth_2"/>
    <property type="match status" value="1"/>
</dbReference>
<evidence type="ECO:0000256" key="5">
    <source>
        <dbReference type="ARBA" id="ARBA00033164"/>
    </source>
</evidence>
<evidence type="ECO:0000256" key="1">
    <source>
        <dbReference type="ARBA" id="ARBA00000073"/>
    </source>
</evidence>
<keyword evidence="3 7" id="KW-0413">Isomerase</keyword>
<dbReference type="InterPro" id="IPR050188">
    <property type="entry name" value="RluA_PseudoU_synthase"/>
</dbReference>
<dbReference type="AlphaFoldDB" id="A0A377J5U1"/>
<evidence type="ECO:0000259" key="6">
    <source>
        <dbReference type="Pfam" id="PF00849"/>
    </source>
</evidence>
<dbReference type="PROSITE" id="PS01129">
    <property type="entry name" value="PSI_RLU"/>
    <property type="match status" value="1"/>
</dbReference>
<accession>A0A377J5U1</accession>
<evidence type="ECO:0000313" key="8">
    <source>
        <dbReference type="Proteomes" id="UP000254841"/>
    </source>
</evidence>
<comment type="catalytic activity">
    <reaction evidence="1">
        <text>a uridine in RNA = a pseudouridine in RNA</text>
        <dbReference type="Rhea" id="RHEA:48348"/>
        <dbReference type="Rhea" id="RHEA-COMP:12068"/>
        <dbReference type="Rhea" id="RHEA-COMP:12069"/>
        <dbReference type="ChEBI" id="CHEBI:65314"/>
        <dbReference type="ChEBI" id="CHEBI:65315"/>
    </reaction>
</comment>
<sequence length="377" mass="42743">MLMPFIRERHSIQAPIKSTRFLIKTLGFSPKLAQKTIDKARFRLPDNTPIHKSQLISGEVWLTRFVDTYPQSELLSPIFSTKDFTLFDKPAKLLTHPKGTFTHKSLVDSIRHFCGTQAQPVHRLDYETSGAILVAKTRQSEKALKDLVATKQVEKLYLAKIRGILRDEILIDAPIYTPHKHARGHLSIRSCISDKGKDSRTLLTPIHIDTAHNCTYIHARPFTGRTHQIRLHCAHIGHPICGDLLYGASDCVADSYLNALKEHFHTVSLESTFSHNAAQAQKTQKLQEVDFGKKVDSRENVIFHKTAKPLESTCKNTQRAEILESTLHTSPRNTLLAQTLCLHAFSLHFCYDHTTYALSTHPPSWWLDSSEYPNGKT</sequence>
<dbReference type="Gene3D" id="3.30.2350.10">
    <property type="entry name" value="Pseudouridine synthase"/>
    <property type="match status" value="1"/>
</dbReference>
<dbReference type="InterPro" id="IPR006224">
    <property type="entry name" value="PsdUridine_synth_RluA-like_CS"/>
</dbReference>
<organism evidence="7 8">
    <name type="scientific">Helicobacter canis</name>
    <dbReference type="NCBI Taxonomy" id="29419"/>
    <lineage>
        <taxon>Bacteria</taxon>
        <taxon>Pseudomonadati</taxon>
        <taxon>Campylobacterota</taxon>
        <taxon>Epsilonproteobacteria</taxon>
        <taxon>Campylobacterales</taxon>
        <taxon>Helicobacteraceae</taxon>
        <taxon>Helicobacter</taxon>
    </lineage>
</organism>
<proteinExistence type="inferred from homology"/>
<dbReference type="GO" id="GO:0003723">
    <property type="term" value="F:RNA binding"/>
    <property type="evidence" value="ECO:0007669"/>
    <property type="project" value="InterPro"/>
</dbReference>
<dbReference type="EMBL" id="UGHV01000001">
    <property type="protein sequence ID" value="STO97689.1"/>
    <property type="molecule type" value="Genomic_DNA"/>
</dbReference>
<evidence type="ECO:0000256" key="2">
    <source>
        <dbReference type="ARBA" id="ARBA00010876"/>
    </source>
</evidence>
<feature type="domain" description="Pseudouridine synthase RsuA/RluA-like" evidence="6">
    <location>
        <begin position="84"/>
        <end position="235"/>
    </location>
</feature>
<dbReference type="CDD" id="cd02869">
    <property type="entry name" value="PseudoU_synth_RluA_like"/>
    <property type="match status" value="1"/>
</dbReference>
<reference evidence="7 8" key="1">
    <citation type="submission" date="2018-06" db="EMBL/GenBank/DDBJ databases">
        <authorList>
            <consortium name="Pathogen Informatics"/>
            <person name="Doyle S."/>
        </authorList>
    </citation>
    <scope>NUCLEOTIDE SEQUENCE [LARGE SCALE GENOMIC DNA]</scope>
    <source>
        <strain evidence="7 8">NCTC12410</strain>
    </source>
</reference>
<evidence type="ECO:0000256" key="4">
    <source>
        <dbReference type="ARBA" id="ARBA00031870"/>
    </source>
</evidence>
<dbReference type="InterPro" id="IPR020103">
    <property type="entry name" value="PsdUridine_synth_cat_dom_sf"/>
</dbReference>
<dbReference type="GO" id="GO:0009982">
    <property type="term" value="F:pseudouridine synthase activity"/>
    <property type="evidence" value="ECO:0007669"/>
    <property type="project" value="InterPro"/>
</dbReference>
<dbReference type="OrthoDB" id="128480at2"/>
<dbReference type="SUPFAM" id="SSF55120">
    <property type="entry name" value="Pseudouridine synthase"/>
    <property type="match status" value="1"/>
</dbReference>